<feature type="compositionally biased region" description="Basic residues" evidence="1">
    <location>
        <begin position="104"/>
        <end position="118"/>
    </location>
</feature>
<comment type="caution">
    <text evidence="2">The sequence shown here is derived from an EMBL/GenBank/DDBJ whole genome shotgun (WGS) entry which is preliminary data.</text>
</comment>
<gene>
    <name evidence="2" type="ORF">EC957_007667</name>
</gene>
<dbReference type="AlphaFoldDB" id="A0A9P6EXX9"/>
<organism evidence="2 3">
    <name type="scientific">Mortierella hygrophila</name>
    <dbReference type="NCBI Taxonomy" id="979708"/>
    <lineage>
        <taxon>Eukaryota</taxon>
        <taxon>Fungi</taxon>
        <taxon>Fungi incertae sedis</taxon>
        <taxon>Mucoromycota</taxon>
        <taxon>Mortierellomycotina</taxon>
        <taxon>Mortierellomycetes</taxon>
        <taxon>Mortierellales</taxon>
        <taxon>Mortierellaceae</taxon>
        <taxon>Mortierella</taxon>
    </lineage>
</organism>
<feature type="compositionally biased region" description="Polar residues" evidence="1">
    <location>
        <begin position="76"/>
        <end position="86"/>
    </location>
</feature>
<evidence type="ECO:0000256" key="1">
    <source>
        <dbReference type="SAM" id="MobiDB-lite"/>
    </source>
</evidence>
<feature type="compositionally biased region" description="Polar residues" evidence="1">
    <location>
        <begin position="9"/>
        <end position="38"/>
    </location>
</feature>
<keyword evidence="3" id="KW-1185">Reference proteome</keyword>
<reference evidence="2" key="1">
    <citation type="journal article" date="2020" name="Fungal Divers.">
        <title>Resolving the Mortierellaceae phylogeny through synthesis of multi-gene phylogenetics and phylogenomics.</title>
        <authorList>
            <person name="Vandepol N."/>
            <person name="Liber J."/>
            <person name="Desiro A."/>
            <person name="Na H."/>
            <person name="Kennedy M."/>
            <person name="Barry K."/>
            <person name="Grigoriev I.V."/>
            <person name="Miller A.N."/>
            <person name="O'Donnell K."/>
            <person name="Stajich J.E."/>
            <person name="Bonito G."/>
        </authorList>
    </citation>
    <scope>NUCLEOTIDE SEQUENCE</scope>
    <source>
        <strain evidence="2">NRRL 2591</strain>
    </source>
</reference>
<feature type="region of interest" description="Disordered" evidence="1">
    <location>
        <begin position="1"/>
        <end position="153"/>
    </location>
</feature>
<evidence type="ECO:0000313" key="3">
    <source>
        <dbReference type="Proteomes" id="UP000723463"/>
    </source>
</evidence>
<protein>
    <submittedName>
        <fullName evidence="2">Uncharacterized protein</fullName>
    </submittedName>
</protein>
<accession>A0A9P6EXX9</accession>
<name>A0A9P6EXX9_9FUNG</name>
<evidence type="ECO:0000313" key="2">
    <source>
        <dbReference type="EMBL" id="KAF9537802.1"/>
    </source>
</evidence>
<feature type="compositionally biased region" description="Low complexity" evidence="1">
    <location>
        <begin position="64"/>
        <end position="75"/>
    </location>
</feature>
<sequence>MAPKRKQAQETQTNPAESGSESVHQPSVVSASVNSRTPTLAERSSMPTRSRANARKRSAGTALDSSWNNKSDNNSAVSAISTTAPVQNKRHKSPISTDTTTLAAHKKRPTASRSKRQKIVSFNNSDDNNNNNNNNSYDDDSNNDSEGGGGVQSQAFTGERRAGIAHRDIHTDVVIDEPTLTAIINTVGTRIDQLSHRLQEMMEIRFGQLEGVLTEVMRRLEVQEVLEERTRKQHYQSRRQSRNIVLKYKWRHKRCLKSLIRRTSSPNNDYTTSTLKITNVSEYRS</sequence>
<proteinExistence type="predicted"/>
<dbReference type="EMBL" id="JAAAXW010000362">
    <property type="protein sequence ID" value="KAF9537802.1"/>
    <property type="molecule type" value="Genomic_DNA"/>
</dbReference>
<dbReference type="Proteomes" id="UP000723463">
    <property type="component" value="Unassembled WGS sequence"/>
</dbReference>
<feature type="compositionally biased region" description="Low complexity" evidence="1">
    <location>
        <begin position="123"/>
        <end position="136"/>
    </location>
</feature>